<protein>
    <submittedName>
        <fullName evidence="1">Uncharacterized protein</fullName>
    </submittedName>
</protein>
<dbReference type="InterPro" id="IPR056209">
    <property type="entry name" value="SU10_adaptor"/>
</dbReference>
<organism evidence="1">
    <name type="scientific">uncultured Caudovirales phage</name>
    <dbReference type="NCBI Taxonomy" id="2100421"/>
    <lineage>
        <taxon>Viruses</taxon>
        <taxon>Duplodnaviria</taxon>
        <taxon>Heunggongvirae</taxon>
        <taxon>Uroviricota</taxon>
        <taxon>Caudoviricetes</taxon>
        <taxon>Peduoviridae</taxon>
        <taxon>Maltschvirus</taxon>
        <taxon>Maltschvirus maltsch</taxon>
    </lineage>
</organism>
<evidence type="ECO:0000313" key="1">
    <source>
        <dbReference type="EMBL" id="CAB4122884.1"/>
    </source>
</evidence>
<dbReference type="EMBL" id="LR796162">
    <property type="protein sequence ID" value="CAB4122884.1"/>
    <property type="molecule type" value="Genomic_DNA"/>
</dbReference>
<dbReference type="Pfam" id="PF24175">
    <property type="entry name" value="SU10_adaptor"/>
    <property type="match status" value="1"/>
</dbReference>
<accession>A0A6J5KKU4</accession>
<proteinExistence type="predicted"/>
<sequence length="212" mass="23056">MANIKYSDLIDDVLPSLGADPSDPVTEYAIKRACIEFCNLSWVWKHLPDPINVKGGQAYYDLESPADTDISAVMDAAHNTVPLNSKSVAWLDAQLPGWRTSRAVPKYYTQLDTEQLILAAVPDSDIKGGLTLTLALQPAQSATGLPKWIFNQYLYTLADGAIARLMLMPNKPWTDLQNGSDRRAKFDAGIANARASANAALGRAAQRSEAAH</sequence>
<reference evidence="1" key="1">
    <citation type="submission" date="2020-04" db="EMBL/GenBank/DDBJ databases">
        <authorList>
            <person name="Chiriac C."/>
            <person name="Salcher M."/>
            <person name="Ghai R."/>
            <person name="Kavagutti S V."/>
        </authorList>
    </citation>
    <scope>NUCLEOTIDE SEQUENCE</scope>
</reference>
<gene>
    <name evidence="1" type="ORF">UFOVP33_71</name>
</gene>
<name>A0A6J5KKU4_9CAUD</name>